<dbReference type="KEGG" id="gtm:GT3921_11240"/>
<gene>
    <name evidence="1" type="ORF">B9L19_10190</name>
</gene>
<organism evidence="1 2">
    <name type="scientific">Geobacillus thermocatenulatus</name>
    <dbReference type="NCBI Taxonomy" id="33938"/>
    <lineage>
        <taxon>Bacteria</taxon>
        <taxon>Bacillati</taxon>
        <taxon>Bacillota</taxon>
        <taxon>Bacilli</taxon>
        <taxon>Bacillales</taxon>
        <taxon>Anoxybacillaceae</taxon>
        <taxon>Geobacillus</taxon>
        <taxon>Geobacillus thermoleovorans group</taxon>
    </lineage>
</organism>
<keyword evidence="2" id="KW-1185">Reference proteome</keyword>
<evidence type="ECO:0000313" key="2">
    <source>
        <dbReference type="Proteomes" id="UP000198378"/>
    </source>
</evidence>
<dbReference type="Proteomes" id="UP000198378">
    <property type="component" value="Unassembled WGS sequence"/>
</dbReference>
<protein>
    <submittedName>
        <fullName evidence="1">Uncharacterized protein</fullName>
    </submittedName>
</protein>
<dbReference type="AlphaFoldDB" id="A0A226Q2P1"/>
<accession>A0A226Q2P1</accession>
<proteinExistence type="predicted"/>
<reference evidence="1 2" key="1">
    <citation type="submission" date="2017-05" db="EMBL/GenBank/DDBJ databases">
        <title>The genome sequence of Geobacillus thermocatenulatus DSM 730.</title>
        <authorList>
            <person name="Ramaloko W.T."/>
            <person name="Koen N."/>
            <person name="Polliack S."/>
            <person name="Aliyu H."/>
            <person name="Lebre P."/>
            <person name="Mohr T."/>
            <person name="Oswald F."/>
            <person name="Zwick M."/>
            <person name="Neumann A."/>
            <person name="Syldatk C."/>
            <person name="Cowan D."/>
            <person name="De Maayer P."/>
        </authorList>
    </citation>
    <scope>NUCLEOTIDE SEQUENCE [LARGE SCALE GENOMIC DNA]</scope>
    <source>
        <strain evidence="1 2">BGSC 93A1</strain>
    </source>
</reference>
<comment type="caution">
    <text evidence="1">The sequence shown here is derived from an EMBL/GenBank/DDBJ whole genome shotgun (WGS) entry which is preliminary data.</text>
</comment>
<name>A0A226Q2P1_9BACL</name>
<sequence length="70" mass="7497">MANDGVFPLAAALDAIGLSIRELVRAAEGNGRQRLPSKIARVAVVAPLTTVETRRRLLPSGQGLLFYQPL</sequence>
<evidence type="ECO:0000313" key="1">
    <source>
        <dbReference type="EMBL" id="OXB85950.1"/>
    </source>
</evidence>
<dbReference type="EMBL" id="NEWK01000002">
    <property type="protein sequence ID" value="OXB85950.1"/>
    <property type="molecule type" value="Genomic_DNA"/>
</dbReference>